<feature type="compositionally biased region" description="Polar residues" evidence="1">
    <location>
        <begin position="50"/>
        <end position="62"/>
    </location>
</feature>
<feature type="compositionally biased region" description="Low complexity" evidence="1">
    <location>
        <begin position="686"/>
        <end position="696"/>
    </location>
</feature>
<gene>
    <name evidence="2" type="ORF">SEMRO_158_G071710.1</name>
</gene>
<feature type="compositionally biased region" description="Basic residues" evidence="1">
    <location>
        <begin position="777"/>
        <end position="789"/>
    </location>
</feature>
<evidence type="ECO:0000313" key="2">
    <source>
        <dbReference type="EMBL" id="CAB9503203.1"/>
    </source>
</evidence>
<feature type="compositionally biased region" description="Basic and acidic residues" evidence="1">
    <location>
        <begin position="806"/>
        <end position="826"/>
    </location>
</feature>
<feature type="compositionally biased region" description="Basic residues" evidence="1">
    <location>
        <begin position="489"/>
        <end position="498"/>
    </location>
</feature>
<feature type="compositionally biased region" description="Basic and acidic residues" evidence="1">
    <location>
        <begin position="930"/>
        <end position="943"/>
    </location>
</feature>
<feature type="compositionally biased region" description="Low complexity" evidence="1">
    <location>
        <begin position="102"/>
        <end position="115"/>
    </location>
</feature>
<name>A0A9N8HAS7_9STRA</name>
<feature type="compositionally biased region" description="Low complexity" evidence="1">
    <location>
        <begin position="288"/>
        <end position="299"/>
    </location>
</feature>
<accession>A0A9N8HAS7</accession>
<organism evidence="2 3">
    <name type="scientific">Seminavis robusta</name>
    <dbReference type="NCBI Taxonomy" id="568900"/>
    <lineage>
        <taxon>Eukaryota</taxon>
        <taxon>Sar</taxon>
        <taxon>Stramenopiles</taxon>
        <taxon>Ochrophyta</taxon>
        <taxon>Bacillariophyta</taxon>
        <taxon>Bacillariophyceae</taxon>
        <taxon>Bacillariophycidae</taxon>
        <taxon>Naviculales</taxon>
        <taxon>Naviculaceae</taxon>
        <taxon>Seminavis</taxon>
    </lineage>
</organism>
<sequence>MVVDNNNDRSRDRRGRSRSPAARSTSPQRRPLRKTQSTPVTTPSSVPQMNVPTTPSSNTEFSASFPDFGSLTSAFPPLTDGSGAFTADDFELFGHQSFPATSNHSNSNSNSNSNSKQRQLPLRAPSRSINNRDRRGRSHSPPRRTVSQPTHPKQYYFAGHDDDEDDEPTERRSWDEQQLEQSRRKMSLLLGDENFPAADVSAFLGDFALSSSSEHKSQQSQQVVDFLAFVSTPVADFPGVDLAAAAAKASSKTPPQQPQQAKNHSKQDKNNTSPKGFSRIRKLIHIGAAASEHSSPSSPDAREKGELAQEQLKDHQRRQQLLAQPESQATSATSETSATTTSSPWDTQSTMIPKKKKRNSIQKLRNLVQPLAGTKKFHAMESMGEDSFLSNSLDLFLEQGQYAHETTTTTMVRPVQLQLYPATTSAEPLLPTEAELHTSTTSSSTSSTMRKKKLPRKHQRKQQEAPPPKPPTTTATKQSSSSTTTTTKSKTKKSHKKQPPANGKSYSDLPPLQAFQSQGTDTTASTSSTTATTTTTAQQQPMEDVSDMSLSLSDLQRSRFMEQGSSTSTATTAPSSSSMLSSSRSTAASNRSSKRPVVADSSLDQPVYAPASALYHRQQQQQQAATTTTEQEDSQQHRSSTATMLDSLALDTVHETLNEESTTSRHSTATNFSFIVTSSPMVLRGSPPSSFSSKHSGIPEDSPMTTLVMIENPPFADNNDNDDKPQQQPSNAKHTDDNKGKRREKKATTTASSKNGEKKSSTTKNDDKNDDDDGKSRGSRKSTKSRKKRSSLESSSATTTTRRKEKTTTNKSRGEDVANRRPDRHSTATGACQEVDDNKQQQRRRRSIVDGDASVEKQSRSMNDVQSTSRRRRRDSMGSSSRSSNHHKSDRHLRSAAATEHEKKKRMSSITAPCWEESYQRGDSTVGSSVRRERSGAYEDHHRSNRYPEEHHWEDHGPFAGYTEDAEMAFFRYLQRRMIERHGGGGSVGPSTRQPFPFSDHVGGYCYPGPPQRRDMPSQRPCSDRLFWSPYPDERDYAIPHGAHNRMVDGFPKRGVRRRHSLSSGHSRDSIVDEISHAMEREYRVSTCGRCGHVVSRCHCQAHHRTVDSFIGDHDDADSRSHHSRGMQQKRQARLASSSGSAAKSVSLFDTFGIKKLDTSDSRAKIRPRLDEEVHSNSLPSLGSVPLYHRPNGFDVNERLYSTRNEKVDVVAKDTHLHRGRRIRGHHAMVKTPPTAKKGGNDEDCSLRYPPRMLSPSSSGRTIERSYPDDESLVSFAI</sequence>
<feature type="region of interest" description="Disordered" evidence="1">
    <location>
        <begin position="1"/>
        <end position="182"/>
    </location>
</feature>
<feature type="compositionally biased region" description="Low complexity" evidence="1">
    <location>
        <begin position="18"/>
        <end position="48"/>
    </location>
</feature>
<feature type="compositionally biased region" description="Low complexity" evidence="1">
    <location>
        <begin position="565"/>
        <end position="591"/>
    </location>
</feature>
<dbReference type="AlphaFoldDB" id="A0A9N8HAS7"/>
<evidence type="ECO:0000313" key="3">
    <source>
        <dbReference type="Proteomes" id="UP001153069"/>
    </source>
</evidence>
<feature type="compositionally biased region" description="Low complexity" evidence="1">
    <location>
        <begin position="326"/>
        <end position="343"/>
    </location>
</feature>
<feature type="compositionally biased region" description="Low complexity" evidence="1">
    <location>
        <begin position="438"/>
        <end position="448"/>
    </location>
</feature>
<feature type="compositionally biased region" description="Low complexity" evidence="1">
    <location>
        <begin position="472"/>
        <end position="488"/>
    </location>
</feature>
<comment type="caution">
    <text evidence="2">The sequence shown here is derived from an EMBL/GenBank/DDBJ whole genome shotgun (WGS) entry which is preliminary data.</text>
</comment>
<feature type="compositionally biased region" description="Basic and acidic residues" evidence="1">
    <location>
        <begin position="755"/>
        <end position="767"/>
    </location>
</feature>
<keyword evidence="3" id="KW-1185">Reference proteome</keyword>
<feature type="compositionally biased region" description="Basic residues" evidence="1">
    <location>
        <begin position="449"/>
        <end position="460"/>
    </location>
</feature>
<feature type="compositionally biased region" description="Low complexity" evidence="1">
    <location>
        <begin position="618"/>
        <end position="629"/>
    </location>
</feature>
<feature type="region of interest" description="Disordered" evidence="1">
    <location>
        <begin position="682"/>
        <end position="943"/>
    </location>
</feature>
<feature type="compositionally biased region" description="Basic and acidic residues" evidence="1">
    <location>
        <begin position="300"/>
        <end position="314"/>
    </location>
</feature>
<feature type="region of interest" description="Disordered" evidence="1">
    <location>
        <begin position="426"/>
        <end position="640"/>
    </location>
</feature>
<feature type="compositionally biased region" description="Low complexity" evidence="1">
    <location>
        <begin position="522"/>
        <end position="540"/>
    </location>
</feature>
<feature type="compositionally biased region" description="Basic and acidic residues" evidence="1">
    <location>
        <begin position="1110"/>
        <end position="1121"/>
    </location>
</feature>
<dbReference type="Proteomes" id="UP001153069">
    <property type="component" value="Unassembled WGS sequence"/>
</dbReference>
<feature type="region of interest" description="Disordered" evidence="1">
    <location>
        <begin position="1110"/>
        <end position="1140"/>
    </location>
</feature>
<proteinExistence type="predicted"/>
<feature type="region of interest" description="Disordered" evidence="1">
    <location>
        <begin position="288"/>
        <end position="361"/>
    </location>
</feature>
<feature type="compositionally biased region" description="Basic and acidic residues" evidence="1">
    <location>
        <begin position="1"/>
        <end position="11"/>
    </location>
</feature>
<dbReference type="EMBL" id="CAICTM010000157">
    <property type="protein sequence ID" value="CAB9503203.1"/>
    <property type="molecule type" value="Genomic_DNA"/>
</dbReference>
<reference evidence="2" key="1">
    <citation type="submission" date="2020-06" db="EMBL/GenBank/DDBJ databases">
        <authorList>
            <consortium name="Plant Systems Biology data submission"/>
        </authorList>
    </citation>
    <scope>NUCLEOTIDE SEQUENCE</scope>
    <source>
        <strain evidence="2">D6</strain>
    </source>
</reference>
<feature type="region of interest" description="Disordered" evidence="1">
    <location>
        <begin position="246"/>
        <end position="275"/>
    </location>
</feature>
<protein>
    <submittedName>
        <fullName evidence="2">Uncharacterized protein</fullName>
    </submittedName>
</protein>
<evidence type="ECO:0000256" key="1">
    <source>
        <dbReference type="SAM" id="MobiDB-lite"/>
    </source>
</evidence>